<dbReference type="AlphaFoldDB" id="A0A1B4XY84"/>
<keyword evidence="7" id="KW-0812">Transmembrane</keyword>
<keyword evidence="3 6" id="KW-0378">Hydrolase</keyword>
<feature type="transmembrane region" description="Helical" evidence="7">
    <location>
        <begin position="6"/>
        <end position="22"/>
    </location>
</feature>
<sequence length="310" mass="32499">MNAALLLFAYASALIWVGPVLLRRVTGTGVHPRLAVASWLSAVFAAIAAWVGALVFLGAAVLDSIWHHRTLALCLKELGLAGELGLPRGIASALAVGVLSTGAVATVIVCWRMGRQLRRQRSASRLHAATARTIGGASDWPGVVVVPAPQPAAYCVTGRPNSVIVVTSGALGRLDEPQLAAVLAHEYAHLASRHHDLLMALRALASSLPRLPLFAAAAKVVADLLEMCADDVAVRSHGKMALLRGLLALTEGPAMAPAALGAANTATVARAERLAISVSRRSWWQERLMLWATIGLAVVSPMFLGLACRL</sequence>
<evidence type="ECO:0000256" key="5">
    <source>
        <dbReference type="ARBA" id="ARBA00023049"/>
    </source>
</evidence>
<dbReference type="InterPro" id="IPR001915">
    <property type="entry name" value="Peptidase_M48"/>
</dbReference>
<reference evidence="9 10" key="1">
    <citation type="submission" date="2016-08" db="EMBL/GenBank/DDBJ databases">
        <title>Complete genome sequence of Mycobacterium shinshuense, a subspecies of M. ulcerans.</title>
        <authorList>
            <person name="Yoshida M."/>
            <person name="Ogura Y."/>
            <person name="Hayashi T."/>
            <person name="Hoshino Y."/>
        </authorList>
    </citation>
    <scope>NUCLEOTIDE SEQUENCE [LARGE SCALE GENOMIC DNA]</scope>
    <source>
        <strain evidence="10">ATCC 33728</strain>
    </source>
</reference>
<dbReference type="Pfam" id="PF01435">
    <property type="entry name" value="Peptidase_M48"/>
    <property type="match status" value="1"/>
</dbReference>
<protein>
    <submittedName>
        <fullName evidence="9">Peptidase M48 like-protein</fullName>
    </submittedName>
</protein>
<dbReference type="Proteomes" id="UP000218067">
    <property type="component" value="Chromosome"/>
</dbReference>
<dbReference type="PANTHER" id="PTHR34978:SF3">
    <property type="entry name" value="SLR0241 PROTEIN"/>
    <property type="match status" value="1"/>
</dbReference>
<feature type="transmembrane region" description="Helical" evidence="7">
    <location>
        <begin position="34"/>
        <end position="62"/>
    </location>
</feature>
<comment type="similarity">
    <text evidence="6">Belongs to the peptidase M48 family.</text>
</comment>
<dbReference type="InterPro" id="IPR052173">
    <property type="entry name" value="Beta-lactam_resp_regulator"/>
</dbReference>
<dbReference type="GO" id="GO:0004222">
    <property type="term" value="F:metalloendopeptidase activity"/>
    <property type="evidence" value="ECO:0007669"/>
    <property type="project" value="InterPro"/>
</dbReference>
<evidence type="ECO:0000256" key="3">
    <source>
        <dbReference type="ARBA" id="ARBA00022801"/>
    </source>
</evidence>
<keyword evidence="7" id="KW-0472">Membrane</keyword>
<comment type="cofactor">
    <cofactor evidence="6">
        <name>Zn(2+)</name>
        <dbReference type="ChEBI" id="CHEBI:29105"/>
    </cofactor>
    <text evidence="6">Binds 1 zinc ion per subunit.</text>
</comment>
<name>A0A1B4XY84_MYCUL</name>
<feature type="transmembrane region" description="Helical" evidence="7">
    <location>
        <begin position="288"/>
        <end position="307"/>
    </location>
</feature>
<organism evidence="9 10">
    <name type="scientific">Mycobacterium ulcerans subsp. shinshuense</name>
    <dbReference type="NCBI Taxonomy" id="1124626"/>
    <lineage>
        <taxon>Bacteria</taxon>
        <taxon>Bacillati</taxon>
        <taxon>Actinomycetota</taxon>
        <taxon>Actinomycetes</taxon>
        <taxon>Mycobacteriales</taxon>
        <taxon>Mycobacteriaceae</taxon>
        <taxon>Mycobacterium</taxon>
        <taxon>Mycobacterium ulcerans group</taxon>
    </lineage>
</organism>
<dbReference type="EMBL" id="AP017624">
    <property type="protein sequence ID" value="BAV39763.1"/>
    <property type="molecule type" value="Genomic_DNA"/>
</dbReference>
<dbReference type="Gene3D" id="3.30.2010.10">
    <property type="entry name" value="Metalloproteases ('zincins'), catalytic domain"/>
    <property type="match status" value="1"/>
</dbReference>
<gene>
    <name evidence="9" type="ORF">SHTP_0377</name>
</gene>
<dbReference type="CDD" id="cd07326">
    <property type="entry name" value="M56_BlaR1_MecR1_like"/>
    <property type="match status" value="1"/>
</dbReference>
<evidence type="ECO:0000256" key="1">
    <source>
        <dbReference type="ARBA" id="ARBA00022670"/>
    </source>
</evidence>
<keyword evidence="4 6" id="KW-0862">Zinc</keyword>
<keyword evidence="5 6" id="KW-0482">Metalloprotease</keyword>
<evidence type="ECO:0000313" key="10">
    <source>
        <dbReference type="Proteomes" id="UP000218067"/>
    </source>
</evidence>
<dbReference type="GO" id="GO:0046872">
    <property type="term" value="F:metal ion binding"/>
    <property type="evidence" value="ECO:0007669"/>
    <property type="project" value="UniProtKB-KW"/>
</dbReference>
<keyword evidence="2" id="KW-0479">Metal-binding</keyword>
<evidence type="ECO:0000256" key="4">
    <source>
        <dbReference type="ARBA" id="ARBA00022833"/>
    </source>
</evidence>
<dbReference type="RefSeq" id="WP_096369612.1">
    <property type="nucleotide sequence ID" value="NZ_AP017624.1"/>
</dbReference>
<feature type="domain" description="Peptidase M48" evidence="8">
    <location>
        <begin position="133"/>
        <end position="206"/>
    </location>
</feature>
<dbReference type="GO" id="GO:0006508">
    <property type="term" value="P:proteolysis"/>
    <property type="evidence" value="ECO:0007669"/>
    <property type="project" value="UniProtKB-KW"/>
</dbReference>
<evidence type="ECO:0000259" key="8">
    <source>
        <dbReference type="Pfam" id="PF01435"/>
    </source>
</evidence>
<evidence type="ECO:0000256" key="7">
    <source>
        <dbReference type="SAM" id="Phobius"/>
    </source>
</evidence>
<keyword evidence="7" id="KW-1133">Transmembrane helix</keyword>
<evidence type="ECO:0000256" key="6">
    <source>
        <dbReference type="RuleBase" id="RU003983"/>
    </source>
</evidence>
<evidence type="ECO:0000256" key="2">
    <source>
        <dbReference type="ARBA" id="ARBA00022723"/>
    </source>
</evidence>
<feature type="transmembrane region" description="Helical" evidence="7">
    <location>
        <begin position="90"/>
        <end position="111"/>
    </location>
</feature>
<accession>A0A1B4XY84</accession>
<dbReference type="GeneID" id="93435052"/>
<dbReference type="PANTHER" id="PTHR34978">
    <property type="entry name" value="POSSIBLE SENSOR-TRANSDUCER PROTEIN BLAR"/>
    <property type="match status" value="1"/>
</dbReference>
<evidence type="ECO:0000313" key="9">
    <source>
        <dbReference type="EMBL" id="BAV39763.1"/>
    </source>
</evidence>
<keyword evidence="1 6" id="KW-0645">Protease</keyword>
<proteinExistence type="inferred from homology"/>